<dbReference type="AlphaFoldDB" id="A0A517P521"/>
<name>A0A517P521_9PLAN</name>
<dbReference type="Gene3D" id="3.40.720.10">
    <property type="entry name" value="Alkaline Phosphatase, subunit A"/>
    <property type="match status" value="1"/>
</dbReference>
<reference evidence="1 2" key="1">
    <citation type="submission" date="2019-02" db="EMBL/GenBank/DDBJ databases">
        <title>Deep-cultivation of Planctomycetes and their phenomic and genomic characterization uncovers novel biology.</title>
        <authorList>
            <person name="Wiegand S."/>
            <person name="Jogler M."/>
            <person name="Boedeker C."/>
            <person name="Pinto D."/>
            <person name="Vollmers J."/>
            <person name="Rivas-Marin E."/>
            <person name="Kohn T."/>
            <person name="Peeters S.H."/>
            <person name="Heuer A."/>
            <person name="Rast P."/>
            <person name="Oberbeckmann S."/>
            <person name="Bunk B."/>
            <person name="Jeske O."/>
            <person name="Meyerdierks A."/>
            <person name="Storesund J.E."/>
            <person name="Kallscheuer N."/>
            <person name="Luecker S."/>
            <person name="Lage O.M."/>
            <person name="Pohl T."/>
            <person name="Merkel B.J."/>
            <person name="Hornburger P."/>
            <person name="Mueller R.-W."/>
            <person name="Bruemmer F."/>
            <person name="Labrenz M."/>
            <person name="Spormann A.M."/>
            <person name="Op den Camp H."/>
            <person name="Overmann J."/>
            <person name="Amann R."/>
            <person name="Jetten M.S.M."/>
            <person name="Mascher T."/>
            <person name="Medema M.H."/>
            <person name="Devos D.P."/>
            <person name="Kaster A.-K."/>
            <person name="Ovreas L."/>
            <person name="Rohde M."/>
            <person name="Galperin M.Y."/>
            <person name="Jogler C."/>
        </authorList>
    </citation>
    <scope>NUCLEOTIDE SEQUENCE [LARGE SCALE GENOMIC DNA]</scope>
    <source>
        <strain evidence="1 2">CA12</strain>
    </source>
</reference>
<organism evidence="1 2">
    <name type="scientific">Alienimonas californiensis</name>
    <dbReference type="NCBI Taxonomy" id="2527989"/>
    <lineage>
        <taxon>Bacteria</taxon>
        <taxon>Pseudomonadati</taxon>
        <taxon>Planctomycetota</taxon>
        <taxon>Planctomycetia</taxon>
        <taxon>Planctomycetales</taxon>
        <taxon>Planctomycetaceae</taxon>
        <taxon>Alienimonas</taxon>
    </lineage>
</organism>
<accession>A0A517P521</accession>
<protein>
    <recommendedName>
        <fullName evidence="3">Sulfatase</fullName>
    </recommendedName>
</protein>
<dbReference type="PANTHER" id="PTHR43737:SF1">
    <property type="entry name" value="DUF1501 DOMAIN-CONTAINING PROTEIN"/>
    <property type="match status" value="1"/>
</dbReference>
<dbReference type="Proteomes" id="UP000318741">
    <property type="component" value="Chromosome"/>
</dbReference>
<dbReference type="PANTHER" id="PTHR43737">
    <property type="entry name" value="BLL7424 PROTEIN"/>
    <property type="match status" value="1"/>
</dbReference>
<evidence type="ECO:0008006" key="3">
    <source>
        <dbReference type="Google" id="ProtNLM"/>
    </source>
</evidence>
<evidence type="ECO:0000313" key="1">
    <source>
        <dbReference type="EMBL" id="QDT14477.1"/>
    </source>
</evidence>
<proteinExistence type="predicted"/>
<evidence type="ECO:0000313" key="2">
    <source>
        <dbReference type="Proteomes" id="UP000318741"/>
    </source>
</evidence>
<dbReference type="KEGG" id="acaf:CA12_05510"/>
<dbReference type="InterPro" id="IPR010869">
    <property type="entry name" value="DUF1501"/>
</dbReference>
<dbReference type="EMBL" id="CP036265">
    <property type="protein sequence ID" value="QDT14477.1"/>
    <property type="molecule type" value="Genomic_DNA"/>
</dbReference>
<sequence length="494" mass="53194">MNVSFRYPCERAAGSAPNAPLRAAPTSRREMLRRCASGFGAVALAGLQADSAFGFADAASAPAVSAGHGPHHPPRAKNVIFLYMDGGPSQVDTFDPKPMLDRYDGRSPGELFDVEPTQFDNNGDVLASPWKFSQHGESGLPVSALFPHVAACADELAVIRSMTSEFPEHTFANYFLHTGSGLQGRPSMGAWVNYGLGSESQNLPGFVVINGGLIPPGGLDCFGSGFLPASLQGSVFKPSGSGVANVQPLESTTERQREKLDLIGALDGFAAEHFGAHDSLESAIQNYELAFAMQMAVPEAMALDGESAEVRSLYGLDAEFEPTRIYGSQCLLARRMIERGVRFVELTCPGVGHDRWDQHGNLKKGHEQNARAVDQPIAALLKDLRRRGLLDETLVVWAGEFGRTPFAQGKNGRDHNPHGFTVWLAGGGVKAGAVYGATDEWGYKAIENRVEMHDLHATILHLLGVDHTRSTYRFGGRDMRLTDVKGHVIDGVLA</sequence>
<dbReference type="PROSITE" id="PS51318">
    <property type="entry name" value="TAT"/>
    <property type="match status" value="1"/>
</dbReference>
<dbReference type="SUPFAM" id="SSF53649">
    <property type="entry name" value="Alkaline phosphatase-like"/>
    <property type="match status" value="1"/>
</dbReference>
<dbReference type="InterPro" id="IPR006311">
    <property type="entry name" value="TAT_signal"/>
</dbReference>
<dbReference type="InterPro" id="IPR017850">
    <property type="entry name" value="Alkaline_phosphatase_core_sf"/>
</dbReference>
<dbReference type="Pfam" id="PF07394">
    <property type="entry name" value="DUF1501"/>
    <property type="match status" value="1"/>
</dbReference>
<gene>
    <name evidence="1" type="ORF">CA12_05510</name>
</gene>
<keyword evidence="2" id="KW-1185">Reference proteome</keyword>